<dbReference type="Pfam" id="PF13439">
    <property type="entry name" value="Glyco_transf_4"/>
    <property type="match status" value="1"/>
</dbReference>
<dbReference type="CDD" id="cd03814">
    <property type="entry name" value="GT4-like"/>
    <property type="match status" value="1"/>
</dbReference>
<dbReference type="KEGG" id="tsy:THSYN_12300"/>
<evidence type="ECO:0000259" key="1">
    <source>
        <dbReference type="Pfam" id="PF13439"/>
    </source>
</evidence>
<dbReference type="PANTHER" id="PTHR45947">
    <property type="entry name" value="SULFOQUINOVOSYL TRANSFERASE SQD2"/>
    <property type="match status" value="1"/>
</dbReference>
<keyword evidence="2" id="KW-0378">Hydrolase</keyword>
<dbReference type="SUPFAM" id="SSF53756">
    <property type="entry name" value="UDP-Glycosyltransferase/glycogen phosphorylase"/>
    <property type="match status" value="1"/>
</dbReference>
<name>A0A2K8U7Y5_9GAMM</name>
<protein>
    <submittedName>
        <fullName evidence="2">Glycoside hydrolase</fullName>
    </submittedName>
</protein>
<gene>
    <name evidence="2" type="ORF">THSYN_12300</name>
</gene>
<dbReference type="RefSeq" id="WP_100919427.1">
    <property type="nucleotide sequence ID" value="NZ_CP020370.1"/>
</dbReference>
<dbReference type="OrthoDB" id="9802525at2"/>
<dbReference type="EMBL" id="CP020370">
    <property type="protein sequence ID" value="AUB81665.1"/>
    <property type="molecule type" value="Genomic_DNA"/>
</dbReference>
<dbReference type="GO" id="GO:0016787">
    <property type="term" value="F:hydrolase activity"/>
    <property type="evidence" value="ECO:0007669"/>
    <property type="project" value="UniProtKB-KW"/>
</dbReference>
<organism evidence="2 3">
    <name type="scientific">Candidatus Thiodictyon syntrophicum</name>
    <dbReference type="NCBI Taxonomy" id="1166950"/>
    <lineage>
        <taxon>Bacteria</taxon>
        <taxon>Pseudomonadati</taxon>
        <taxon>Pseudomonadota</taxon>
        <taxon>Gammaproteobacteria</taxon>
        <taxon>Chromatiales</taxon>
        <taxon>Chromatiaceae</taxon>
        <taxon>Thiodictyon</taxon>
    </lineage>
</organism>
<evidence type="ECO:0000313" key="2">
    <source>
        <dbReference type="EMBL" id="AUB81665.1"/>
    </source>
</evidence>
<reference evidence="2 3" key="1">
    <citation type="submission" date="2017-03" db="EMBL/GenBank/DDBJ databases">
        <title>Complete genome sequence of Candidatus 'Thiodictyon syntrophicum' sp. nov. strain Cad16T, a photolithoautotroph purple sulfur bacterium isolated from an alpine meromictic lake.</title>
        <authorList>
            <person name="Luedin S.M."/>
            <person name="Pothier J.F."/>
            <person name="Danza F."/>
            <person name="Storelli N."/>
            <person name="Wittwer M."/>
            <person name="Tonolla M."/>
        </authorList>
    </citation>
    <scope>NUCLEOTIDE SEQUENCE [LARGE SCALE GENOMIC DNA]</scope>
    <source>
        <strain evidence="2 3">Cad16T</strain>
    </source>
</reference>
<proteinExistence type="predicted"/>
<evidence type="ECO:0000313" key="3">
    <source>
        <dbReference type="Proteomes" id="UP000232638"/>
    </source>
</evidence>
<dbReference type="AlphaFoldDB" id="A0A2K8U7Y5"/>
<dbReference type="Gene3D" id="3.40.50.2000">
    <property type="entry name" value="Glycogen Phosphorylase B"/>
    <property type="match status" value="2"/>
</dbReference>
<dbReference type="InterPro" id="IPR028098">
    <property type="entry name" value="Glyco_trans_4-like_N"/>
</dbReference>
<accession>A0A2K8U7Y5</accession>
<sequence length="394" mass="43074">MRPALHITVVTETYPPEINGVANTMRHLVAGLTDRGHRLHVVRPRQGTDAGSGDPRPGETLVPGLPIPGYRGLRFGLPVFARLRRLWQVERPDLIYIATEGPLGRAALKVAAALGIPTATGFHTQFEQYSRHYGLGLLAQPIARSLRTFHNRSDATLVPTSELRDRLRAQGYTKVQVFGRGVDTQLFSPTRRRAPLRAHWGCGPDAPTLLYVGRLAAEKNIALVLESFIATQASLPKARCLLVGDGPERSRLARRFPQFHFVGAKVGVELAEHYASADLFVFPSLTETFGNVVPEAMASGLTVVAFDAAAAHNYIRTGDNGITVYPYDDLAFVNAVVAAAQDMENLPHYGRKARATAETLGWDRVIDTVEKCLFDVIQQRATATGPQHLAPTPQ</sequence>
<dbReference type="GO" id="GO:0016757">
    <property type="term" value="F:glycosyltransferase activity"/>
    <property type="evidence" value="ECO:0007669"/>
    <property type="project" value="TreeGrafter"/>
</dbReference>
<dbReference type="Proteomes" id="UP000232638">
    <property type="component" value="Chromosome"/>
</dbReference>
<dbReference type="PANTHER" id="PTHR45947:SF3">
    <property type="entry name" value="SULFOQUINOVOSYL TRANSFERASE SQD2"/>
    <property type="match status" value="1"/>
</dbReference>
<dbReference type="Pfam" id="PF13692">
    <property type="entry name" value="Glyco_trans_1_4"/>
    <property type="match status" value="1"/>
</dbReference>
<keyword evidence="3" id="KW-1185">Reference proteome</keyword>
<feature type="domain" description="Glycosyltransferase subfamily 4-like N-terminal" evidence="1">
    <location>
        <begin position="18"/>
        <end position="185"/>
    </location>
</feature>
<dbReference type="InterPro" id="IPR050194">
    <property type="entry name" value="Glycosyltransferase_grp1"/>
</dbReference>